<dbReference type="NCBIfam" id="TIGR00478">
    <property type="entry name" value="tly"/>
    <property type="match status" value="1"/>
</dbReference>
<dbReference type="CDD" id="cd00165">
    <property type="entry name" value="S4"/>
    <property type="match status" value="1"/>
</dbReference>
<dbReference type="SUPFAM" id="SSF55174">
    <property type="entry name" value="Alpha-L RNA-binding motif"/>
    <property type="match status" value="1"/>
</dbReference>
<keyword evidence="6" id="KW-1185">Reference proteome</keyword>
<dbReference type="Gene3D" id="3.40.50.150">
    <property type="entry name" value="Vaccinia Virus protein VP39"/>
    <property type="match status" value="1"/>
</dbReference>
<keyword evidence="1 3" id="KW-0694">RNA-binding</keyword>
<dbReference type="Proteomes" id="UP000199058">
    <property type="component" value="Unassembled WGS sequence"/>
</dbReference>
<accession>A0A1I1E350</accession>
<dbReference type="STRING" id="1122252.SAMN05660443_0301"/>
<protein>
    <submittedName>
        <fullName evidence="5">23S rRNA (Cytidine1920-2'-O)/16S rRNA (Cytidine1409-2'-O)-methyltransferase</fullName>
    </submittedName>
</protein>
<evidence type="ECO:0000256" key="1">
    <source>
        <dbReference type="ARBA" id="ARBA00022884"/>
    </source>
</evidence>
<dbReference type="AlphaFoldDB" id="A0A1I1E350"/>
<dbReference type="RefSeq" id="WP_091958116.1">
    <property type="nucleotide sequence ID" value="NZ_FOLH01000001.1"/>
</dbReference>
<evidence type="ECO:0000313" key="5">
    <source>
        <dbReference type="EMBL" id="SFB81524.1"/>
    </source>
</evidence>
<feature type="domain" description="RNA-binding S4" evidence="4">
    <location>
        <begin position="2"/>
        <end position="70"/>
    </location>
</feature>
<dbReference type="InterPro" id="IPR029063">
    <property type="entry name" value="SAM-dependent_MTases_sf"/>
</dbReference>
<organism evidence="5 6">
    <name type="scientific">Marinospirillum celere</name>
    <dbReference type="NCBI Taxonomy" id="1122252"/>
    <lineage>
        <taxon>Bacteria</taxon>
        <taxon>Pseudomonadati</taxon>
        <taxon>Pseudomonadota</taxon>
        <taxon>Gammaproteobacteria</taxon>
        <taxon>Oceanospirillales</taxon>
        <taxon>Oceanospirillaceae</taxon>
        <taxon>Marinospirillum</taxon>
    </lineage>
</organism>
<dbReference type="GO" id="GO:0008168">
    <property type="term" value="F:methyltransferase activity"/>
    <property type="evidence" value="ECO:0007669"/>
    <property type="project" value="UniProtKB-KW"/>
</dbReference>
<name>A0A1I1E350_9GAMM</name>
<dbReference type="PIRSF" id="PIRSF005578">
    <property type="entry name" value="TlyA"/>
    <property type="match status" value="1"/>
</dbReference>
<dbReference type="SUPFAM" id="SSF53335">
    <property type="entry name" value="S-adenosyl-L-methionine-dependent methyltransferases"/>
    <property type="match status" value="1"/>
</dbReference>
<dbReference type="Gene3D" id="3.10.290.10">
    <property type="entry name" value="RNA-binding S4 domain"/>
    <property type="match status" value="1"/>
</dbReference>
<dbReference type="InterPro" id="IPR036986">
    <property type="entry name" value="S4_RNA-bd_sf"/>
</dbReference>
<comment type="similarity">
    <text evidence="2">Belongs to the TlyA family.</text>
</comment>
<keyword evidence="5" id="KW-0489">Methyltransferase</keyword>
<keyword evidence="5" id="KW-0808">Transferase</keyword>
<evidence type="ECO:0000256" key="2">
    <source>
        <dbReference type="ARBA" id="ARBA00029460"/>
    </source>
</evidence>
<proteinExistence type="inferred from homology"/>
<dbReference type="InterPro" id="IPR004538">
    <property type="entry name" value="Hemolysin_A/TlyA"/>
</dbReference>
<dbReference type="GO" id="GO:0003723">
    <property type="term" value="F:RNA binding"/>
    <property type="evidence" value="ECO:0007669"/>
    <property type="project" value="UniProtKB-KW"/>
</dbReference>
<dbReference type="InterPro" id="IPR002877">
    <property type="entry name" value="RNA_MeTrfase_FtsJ_dom"/>
</dbReference>
<dbReference type="InterPro" id="IPR047048">
    <property type="entry name" value="TlyA"/>
</dbReference>
<evidence type="ECO:0000313" key="6">
    <source>
        <dbReference type="Proteomes" id="UP000199058"/>
    </source>
</evidence>
<dbReference type="SMART" id="SM00363">
    <property type="entry name" value="S4"/>
    <property type="match status" value="1"/>
</dbReference>
<dbReference type="PANTHER" id="PTHR32319:SF0">
    <property type="entry name" value="BACTERIAL HEMOLYSIN-LIKE PROTEIN"/>
    <property type="match status" value="1"/>
</dbReference>
<reference evidence="5 6" key="1">
    <citation type="submission" date="2016-10" db="EMBL/GenBank/DDBJ databases">
        <authorList>
            <person name="de Groot N.N."/>
        </authorList>
    </citation>
    <scope>NUCLEOTIDE SEQUENCE [LARGE SCALE GENOMIC DNA]</scope>
    <source>
        <strain evidence="5 6">DSM 18438</strain>
    </source>
</reference>
<dbReference type="PANTHER" id="PTHR32319">
    <property type="entry name" value="BACTERIAL HEMOLYSIN-LIKE PROTEIN"/>
    <property type="match status" value="1"/>
</dbReference>
<dbReference type="PROSITE" id="PS50889">
    <property type="entry name" value="S4"/>
    <property type="match status" value="1"/>
</dbReference>
<sequence length="253" mass="28069">MQRLDLLLVTQQLASTRTQAQQMLEKGRVRLFKNGDWQSVSKPGLKLPEDSRLEVTPSDEDRYVARGALKLEALLLKTGLDISGWQVLDIGQSTGGFTDCVLQAGASQVVGLDVGQQQLHPSLKDDQRITCLEKVNARYLEPTHLSDQGFPALYDLLVMDVSFISQTLILPQLPVLLKEGGWLMSLVKPQFEVGKEKVGKKGIVRDPSLYKEVEQKICSQLEELGLEVKTWITSPIKGGDGNQEFLVAAQKRS</sequence>
<evidence type="ECO:0000256" key="3">
    <source>
        <dbReference type="PROSITE-ProRule" id="PRU00182"/>
    </source>
</evidence>
<dbReference type="CDD" id="cd02440">
    <property type="entry name" value="AdoMet_MTases"/>
    <property type="match status" value="1"/>
</dbReference>
<gene>
    <name evidence="5" type="ORF">SAMN05660443_0301</name>
</gene>
<dbReference type="OrthoDB" id="9784736at2"/>
<dbReference type="GO" id="GO:0032259">
    <property type="term" value="P:methylation"/>
    <property type="evidence" value="ECO:0007669"/>
    <property type="project" value="UniProtKB-KW"/>
</dbReference>
<dbReference type="EMBL" id="FOLH01000001">
    <property type="protein sequence ID" value="SFB81524.1"/>
    <property type="molecule type" value="Genomic_DNA"/>
</dbReference>
<dbReference type="InterPro" id="IPR002942">
    <property type="entry name" value="S4_RNA-bd"/>
</dbReference>
<dbReference type="Pfam" id="PF01728">
    <property type="entry name" value="FtsJ"/>
    <property type="match status" value="1"/>
</dbReference>
<evidence type="ECO:0000259" key="4">
    <source>
        <dbReference type="SMART" id="SM00363"/>
    </source>
</evidence>
<dbReference type="Pfam" id="PF01479">
    <property type="entry name" value="S4"/>
    <property type="match status" value="1"/>
</dbReference>